<dbReference type="InterPro" id="IPR011701">
    <property type="entry name" value="MFS"/>
</dbReference>
<evidence type="ECO:0000256" key="1">
    <source>
        <dbReference type="ARBA" id="ARBA00004141"/>
    </source>
</evidence>
<feature type="transmembrane region" description="Helical" evidence="7">
    <location>
        <begin position="337"/>
        <end position="362"/>
    </location>
</feature>
<protein>
    <submittedName>
        <fullName evidence="9">Efflux pump</fullName>
    </submittedName>
</protein>
<dbReference type="Proteomes" id="UP000462212">
    <property type="component" value="Unassembled WGS sequence"/>
</dbReference>
<dbReference type="Gene3D" id="1.20.1720.10">
    <property type="entry name" value="Multidrug resistance protein D"/>
    <property type="match status" value="1"/>
</dbReference>
<feature type="transmembrane region" description="Helical" evidence="7">
    <location>
        <begin position="267"/>
        <end position="288"/>
    </location>
</feature>
<keyword evidence="10" id="KW-1185">Reference proteome</keyword>
<gene>
    <name evidence="9" type="primary">mlcE_0</name>
    <name evidence="9" type="ORF">LSUB1_G002621</name>
</gene>
<feature type="transmembrane region" description="Helical" evidence="7">
    <location>
        <begin position="294"/>
        <end position="317"/>
    </location>
</feature>
<comment type="caution">
    <text evidence="9">The sequence shown here is derived from an EMBL/GenBank/DDBJ whole genome shotgun (WGS) entry which is preliminary data.</text>
</comment>
<feature type="transmembrane region" description="Helical" evidence="7">
    <location>
        <begin position="575"/>
        <end position="597"/>
    </location>
</feature>
<feature type="transmembrane region" description="Helical" evidence="7">
    <location>
        <begin position="538"/>
        <end position="555"/>
    </location>
</feature>
<sequence>MEKRESSETAIAIGSDTNEPHYKPINESIKEPSYATKDDQGSTTGDSSNLQPTHTNASEDGWEYVTEMKLYLVIGMVTLACFIMLLDTSIVATAIPSITSDFHSLGDVGWYGSSYLICNCALQPLSGKIYSRFSSKWVFMFFLFVFELGSMITALATSSNMLIVGRAVAGMGGSGLVNGALTIIAACVPLHKRAAYLGFMMSFGQIGILVGPLIGGALTQYTTWRWCFWINLPAGGVTALILFFLHIPSRIEKIPFRNNIKATLVSLDLPGFFLFAPTAIMLLFALQWGGTKYAWGSATIIGLFCGSAGNFAVFLAWEYKKGDDAMIPFSMIKIRIVWCSCFIMLFSFGTQIITAYYLALYFQAVRGVTPTLSGVYLLPTILSQMISAIISGVLVGRLGYYMPWAIASAVLSAIGSGLLATFTPTTSTGTRIGFQVIGAVGRGCGMQMPIIAVQNATPSKQTSISMSIVAFCQTLGGAMFLSFAQTGLNTGLKDALHQYAPEVSSQAVAAAGATGFRHIILPASVPGVIHAYSQSINHVFYIAAGAAVASFFRFLGHRVEEYQKGEDCQARSLIALYLVFFPNCVGKLSLGIAAGIIRPYI</sequence>
<dbReference type="Pfam" id="PF07690">
    <property type="entry name" value="MFS_1"/>
    <property type="match status" value="1"/>
</dbReference>
<feature type="transmembrane region" description="Helical" evidence="7">
    <location>
        <begin position="432"/>
        <end position="452"/>
    </location>
</feature>
<feature type="transmembrane region" description="Helical" evidence="7">
    <location>
        <begin position="464"/>
        <end position="484"/>
    </location>
</feature>
<evidence type="ECO:0000256" key="3">
    <source>
        <dbReference type="ARBA" id="ARBA00022692"/>
    </source>
</evidence>
<evidence type="ECO:0000256" key="6">
    <source>
        <dbReference type="SAM" id="MobiDB-lite"/>
    </source>
</evidence>
<evidence type="ECO:0000256" key="7">
    <source>
        <dbReference type="SAM" id="Phobius"/>
    </source>
</evidence>
<feature type="transmembrane region" description="Helical" evidence="7">
    <location>
        <begin position="137"/>
        <end position="157"/>
    </location>
</feature>
<feature type="transmembrane region" description="Helical" evidence="7">
    <location>
        <begin position="226"/>
        <end position="247"/>
    </location>
</feature>
<keyword evidence="3 7" id="KW-0812">Transmembrane</keyword>
<evidence type="ECO:0000256" key="4">
    <source>
        <dbReference type="ARBA" id="ARBA00022989"/>
    </source>
</evidence>
<feature type="compositionally biased region" description="Polar residues" evidence="6">
    <location>
        <begin position="41"/>
        <end position="57"/>
    </location>
</feature>
<feature type="transmembrane region" description="Helical" evidence="7">
    <location>
        <begin position="108"/>
        <end position="125"/>
    </location>
</feature>
<organism evidence="9 10">
    <name type="scientific">Lachnellula subtilissima</name>
    <dbReference type="NCBI Taxonomy" id="602034"/>
    <lineage>
        <taxon>Eukaryota</taxon>
        <taxon>Fungi</taxon>
        <taxon>Dikarya</taxon>
        <taxon>Ascomycota</taxon>
        <taxon>Pezizomycotina</taxon>
        <taxon>Leotiomycetes</taxon>
        <taxon>Helotiales</taxon>
        <taxon>Lachnaceae</taxon>
        <taxon>Lachnellula</taxon>
    </lineage>
</organism>
<feature type="domain" description="Major facilitator superfamily (MFS) profile" evidence="8">
    <location>
        <begin position="73"/>
        <end position="562"/>
    </location>
</feature>
<reference evidence="9 10" key="1">
    <citation type="submission" date="2018-05" db="EMBL/GenBank/DDBJ databases">
        <title>Genome sequencing and assembly of the regulated plant pathogen Lachnellula willkommii and related sister species for the development of diagnostic species identification markers.</title>
        <authorList>
            <person name="Giroux E."/>
            <person name="Bilodeau G."/>
        </authorList>
    </citation>
    <scope>NUCLEOTIDE SEQUENCE [LARGE SCALE GENOMIC DNA]</scope>
    <source>
        <strain evidence="9 10">CBS 197.66</strain>
    </source>
</reference>
<accession>A0A8H8RMN4</accession>
<dbReference type="Gene3D" id="1.20.1250.20">
    <property type="entry name" value="MFS general substrate transporter like domains"/>
    <property type="match status" value="1"/>
</dbReference>
<comment type="similarity">
    <text evidence="2">Belongs to the major facilitator superfamily. TCR/Tet family.</text>
</comment>
<feature type="compositionally biased region" description="Basic and acidic residues" evidence="6">
    <location>
        <begin position="18"/>
        <end position="40"/>
    </location>
</feature>
<dbReference type="SUPFAM" id="SSF103473">
    <property type="entry name" value="MFS general substrate transporter"/>
    <property type="match status" value="1"/>
</dbReference>
<keyword evidence="5 7" id="KW-0472">Membrane</keyword>
<feature type="transmembrane region" description="Helical" evidence="7">
    <location>
        <begin position="163"/>
        <end position="188"/>
    </location>
</feature>
<feature type="transmembrane region" description="Helical" evidence="7">
    <location>
        <begin position="374"/>
        <end position="394"/>
    </location>
</feature>
<dbReference type="PANTHER" id="PTHR23501:SF193">
    <property type="entry name" value="MULTIDRUG TRANSPORTER, PUTATIVE (AFU_ORTHOLOGUE AFUA_8G00940)-RELATED"/>
    <property type="match status" value="1"/>
</dbReference>
<keyword evidence="4 7" id="KW-1133">Transmembrane helix</keyword>
<evidence type="ECO:0000313" key="10">
    <source>
        <dbReference type="Proteomes" id="UP000462212"/>
    </source>
</evidence>
<dbReference type="InterPro" id="IPR036259">
    <property type="entry name" value="MFS_trans_sf"/>
</dbReference>
<proteinExistence type="inferred from homology"/>
<evidence type="ECO:0000313" key="9">
    <source>
        <dbReference type="EMBL" id="TVY38345.1"/>
    </source>
</evidence>
<evidence type="ECO:0000259" key="8">
    <source>
        <dbReference type="PROSITE" id="PS50850"/>
    </source>
</evidence>
<dbReference type="GO" id="GO:0005886">
    <property type="term" value="C:plasma membrane"/>
    <property type="evidence" value="ECO:0007669"/>
    <property type="project" value="TreeGrafter"/>
</dbReference>
<dbReference type="CDD" id="cd17502">
    <property type="entry name" value="MFS_Azr1_MDR_like"/>
    <property type="match status" value="1"/>
</dbReference>
<dbReference type="EMBL" id="QGMJ01000290">
    <property type="protein sequence ID" value="TVY38345.1"/>
    <property type="molecule type" value="Genomic_DNA"/>
</dbReference>
<dbReference type="PROSITE" id="PS50850">
    <property type="entry name" value="MFS"/>
    <property type="match status" value="1"/>
</dbReference>
<feature type="transmembrane region" description="Helical" evidence="7">
    <location>
        <begin position="401"/>
        <end position="420"/>
    </location>
</feature>
<dbReference type="InterPro" id="IPR020846">
    <property type="entry name" value="MFS_dom"/>
</dbReference>
<dbReference type="AlphaFoldDB" id="A0A8H8RMN4"/>
<evidence type="ECO:0000256" key="5">
    <source>
        <dbReference type="ARBA" id="ARBA00023136"/>
    </source>
</evidence>
<dbReference type="OrthoDB" id="10021397at2759"/>
<feature type="region of interest" description="Disordered" evidence="6">
    <location>
        <begin position="1"/>
        <end position="57"/>
    </location>
</feature>
<dbReference type="PANTHER" id="PTHR23501">
    <property type="entry name" value="MAJOR FACILITATOR SUPERFAMILY"/>
    <property type="match status" value="1"/>
</dbReference>
<feature type="transmembrane region" description="Helical" evidence="7">
    <location>
        <begin position="70"/>
        <end position="96"/>
    </location>
</feature>
<dbReference type="GO" id="GO:0022857">
    <property type="term" value="F:transmembrane transporter activity"/>
    <property type="evidence" value="ECO:0007669"/>
    <property type="project" value="InterPro"/>
</dbReference>
<feature type="transmembrane region" description="Helical" evidence="7">
    <location>
        <begin position="195"/>
        <end position="214"/>
    </location>
</feature>
<comment type="subcellular location">
    <subcellularLocation>
        <location evidence="1">Membrane</location>
        <topology evidence="1">Multi-pass membrane protein</topology>
    </subcellularLocation>
</comment>
<name>A0A8H8RMN4_9HELO</name>
<evidence type="ECO:0000256" key="2">
    <source>
        <dbReference type="ARBA" id="ARBA00007520"/>
    </source>
</evidence>